<evidence type="ECO:0000259" key="1">
    <source>
        <dbReference type="PROSITE" id="PS50994"/>
    </source>
</evidence>
<sequence length="53" mass="5598">MASVAAQQRLMRLYGKPAFIRSDNGAEFTAARSCSWLQDAAIGPASIAPGSAW</sequence>
<keyword evidence="2" id="KW-0614">Plasmid</keyword>
<protein>
    <submittedName>
        <fullName evidence="2">Transposase</fullName>
    </submittedName>
</protein>
<gene>
    <name evidence="2" type="ordered locus">RBRH_01873</name>
</gene>
<dbReference type="InterPro" id="IPR036397">
    <property type="entry name" value="RNaseH_sf"/>
</dbReference>
<dbReference type="Proteomes" id="UP000007437">
    <property type="component" value="Plasmid pBRH01"/>
</dbReference>
<dbReference type="InterPro" id="IPR001584">
    <property type="entry name" value="Integrase_cat-core"/>
</dbReference>
<dbReference type="Gene3D" id="3.30.420.10">
    <property type="entry name" value="Ribonuclease H-like superfamily/Ribonuclease H"/>
    <property type="match status" value="1"/>
</dbReference>
<dbReference type="GO" id="GO:0015074">
    <property type="term" value="P:DNA integration"/>
    <property type="evidence" value="ECO:0007669"/>
    <property type="project" value="InterPro"/>
</dbReference>
<reference evidence="2 3" key="1">
    <citation type="journal article" date="2011" name="J. Bacteriol.">
        <title>Complete genome sequence of Burkholderia rhizoxinica, an endosymbiont of Rhizopus microsporus.</title>
        <authorList>
            <person name="Lackner G."/>
            <person name="Moebius N."/>
            <person name="Partida-Martinez L."/>
            <person name="Hertweck C."/>
        </authorList>
    </citation>
    <scope>NUCLEOTIDE SEQUENCE [LARGE SCALE GENOMIC DNA]</scope>
    <source>
        <strain evidence="3">DSM 19002 / CIP 109453 / HKI 454</strain>
        <plasmid evidence="2 3">pBRH01</plasmid>
    </source>
</reference>
<dbReference type="AlphaFoldDB" id="E5AV63"/>
<geneLocation type="plasmid" evidence="2 3">
    <name>pBRH01</name>
</geneLocation>
<dbReference type="PROSITE" id="PS50994">
    <property type="entry name" value="INTEGRASE"/>
    <property type="match status" value="1"/>
</dbReference>
<dbReference type="SUPFAM" id="SSF53098">
    <property type="entry name" value="Ribonuclease H-like"/>
    <property type="match status" value="1"/>
</dbReference>
<dbReference type="EMBL" id="FR687360">
    <property type="protein sequence ID" value="CBW76987.1"/>
    <property type="molecule type" value="Genomic_DNA"/>
</dbReference>
<dbReference type="HOGENOM" id="CLU_3059468_0_0_4"/>
<evidence type="ECO:0000313" key="3">
    <source>
        <dbReference type="Proteomes" id="UP000007437"/>
    </source>
</evidence>
<dbReference type="GO" id="GO:0003676">
    <property type="term" value="F:nucleic acid binding"/>
    <property type="evidence" value="ECO:0007669"/>
    <property type="project" value="InterPro"/>
</dbReference>
<feature type="domain" description="Integrase catalytic" evidence="1">
    <location>
        <begin position="1"/>
        <end position="53"/>
    </location>
</feature>
<dbReference type="KEGG" id="brh:RBRH_01873"/>
<accession>E5AV63</accession>
<evidence type="ECO:0000313" key="2">
    <source>
        <dbReference type="EMBL" id="CBW76987.1"/>
    </source>
</evidence>
<dbReference type="InterPro" id="IPR012337">
    <property type="entry name" value="RNaseH-like_sf"/>
</dbReference>
<dbReference type="eggNOG" id="COG2801">
    <property type="taxonomic scope" value="Bacteria"/>
</dbReference>
<name>E5AV63_MYCRK</name>
<organism evidence="2 3">
    <name type="scientific">Mycetohabitans rhizoxinica (strain DSM 19002 / CIP 109453 / HKI 454)</name>
    <name type="common">Paraburkholderia rhizoxinica</name>
    <dbReference type="NCBI Taxonomy" id="882378"/>
    <lineage>
        <taxon>Bacteria</taxon>
        <taxon>Pseudomonadati</taxon>
        <taxon>Pseudomonadota</taxon>
        <taxon>Betaproteobacteria</taxon>
        <taxon>Burkholderiales</taxon>
        <taxon>Burkholderiaceae</taxon>
        <taxon>Mycetohabitans</taxon>
    </lineage>
</organism>
<proteinExistence type="predicted"/>